<dbReference type="PANTHER" id="PTHR11839:SF18">
    <property type="entry name" value="NUDIX HYDROLASE DOMAIN-CONTAINING PROTEIN"/>
    <property type="match status" value="1"/>
</dbReference>
<evidence type="ECO:0000256" key="3">
    <source>
        <dbReference type="ARBA" id="ARBA00007275"/>
    </source>
</evidence>
<proteinExistence type="inferred from homology"/>
<dbReference type="PANTHER" id="PTHR11839">
    <property type="entry name" value="UDP/ADP-SUGAR PYROPHOSPHATASE"/>
    <property type="match status" value="1"/>
</dbReference>
<keyword evidence="6 11" id="KW-0479">Metal-binding</keyword>
<keyword evidence="7" id="KW-0378">Hydrolase</keyword>
<evidence type="ECO:0000313" key="15">
    <source>
        <dbReference type="Proteomes" id="UP000295719"/>
    </source>
</evidence>
<accession>A0A4R3YH92</accession>
<dbReference type="Proteomes" id="UP000295719">
    <property type="component" value="Unassembled WGS sequence"/>
</dbReference>
<evidence type="ECO:0000256" key="2">
    <source>
        <dbReference type="ARBA" id="ARBA00001946"/>
    </source>
</evidence>
<evidence type="ECO:0000256" key="4">
    <source>
        <dbReference type="ARBA" id="ARBA00011738"/>
    </source>
</evidence>
<evidence type="ECO:0000256" key="9">
    <source>
        <dbReference type="ARBA" id="ARBA00032162"/>
    </source>
</evidence>
<comment type="similarity">
    <text evidence="3">Belongs to the Nudix hydrolase family. NudK subfamily.</text>
</comment>
<dbReference type="GO" id="GO:0019693">
    <property type="term" value="P:ribose phosphate metabolic process"/>
    <property type="evidence" value="ECO:0007669"/>
    <property type="project" value="TreeGrafter"/>
</dbReference>
<dbReference type="SUPFAM" id="SSF55811">
    <property type="entry name" value="Nudix"/>
    <property type="match status" value="1"/>
</dbReference>
<keyword evidence="8 11" id="KW-0460">Magnesium</keyword>
<dbReference type="NCBIfam" id="TIGR00052">
    <property type="entry name" value="nudix-type nucleoside diphosphatase, YffH/AdpP family"/>
    <property type="match status" value="1"/>
</dbReference>
<dbReference type="RefSeq" id="WP_131867648.1">
    <property type="nucleotide sequence ID" value="NZ_SMCR01000014.1"/>
</dbReference>
<organism evidence="14 15">
    <name type="scientific">Biostraticola tofi</name>
    <dbReference type="NCBI Taxonomy" id="466109"/>
    <lineage>
        <taxon>Bacteria</taxon>
        <taxon>Pseudomonadati</taxon>
        <taxon>Pseudomonadota</taxon>
        <taxon>Gammaproteobacteria</taxon>
        <taxon>Enterobacterales</taxon>
        <taxon>Bruguierivoracaceae</taxon>
        <taxon>Biostraticola</taxon>
    </lineage>
</organism>
<evidence type="ECO:0000313" key="14">
    <source>
        <dbReference type="EMBL" id="TCV91965.1"/>
    </source>
</evidence>
<feature type="short sequence motif" description="Nudix box" evidence="12">
    <location>
        <begin position="86"/>
        <end position="107"/>
    </location>
</feature>
<feature type="binding site" evidence="11">
    <location>
        <position position="151"/>
    </location>
    <ligand>
        <name>Mg(2+)</name>
        <dbReference type="ChEBI" id="CHEBI:18420"/>
        <label>2</label>
    </ligand>
</feature>
<feature type="binding site" evidence="11">
    <location>
        <position position="100"/>
    </location>
    <ligand>
        <name>Mg(2+)</name>
        <dbReference type="ChEBI" id="CHEBI:18420"/>
        <label>2</label>
    </ligand>
</feature>
<evidence type="ECO:0000256" key="7">
    <source>
        <dbReference type="ARBA" id="ARBA00022801"/>
    </source>
</evidence>
<sequence length="192" mass="21486">MSLKINIIENRLLSDHWFVLRKYVYDLVRKDGTGLRQMREVYDRGNGATLLLYNTATNCVLLIRQFRMPTFVNGNPDGMLIEACAGLLDLDSPEECIRREAMEETGYKVGEVTKLFSAYMSPGGVTEQVHFFAAAYQDSQRDNAGGGVDDEDIEVLELPFPEAMAMVADGRIQDGKTIILLQQALINGWLTA</sequence>
<evidence type="ECO:0000256" key="11">
    <source>
        <dbReference type="PIRSR" id="PIRSR604385-2"/>
    </source>
</evidence>
<comment type="catalytic activity">
    <reaction evidence="1">
        <text>GDP-alpha-D-mannose + H2O = alpha-D-mannose 1-phosphate + GMP + 2 H(+)</text>
        <dbReference type="Rhea" id="RHEA:27978"/>
        <dbReference type="ChEBI" id="CHEBI:15377"/>
        <dbReference type="ChEBI" id="CHEBI:15378"/>
        <dbReference type="ChEBI" id="CHEBI:57527"/>
        <dbReference type="ChEBI" id="CHEBI:58115"/>
        <dbReference type="ChEBI" id="CHEBI:58409"/>
    </reaction>
</comment>
<dbReference type="EMBL" id="SMCR01000014">
    <property type="protein sequence ID" value="TCV91965.1"/>
    <property type="molecule type" value="Genomic_DNA"/>
</dbReference>
<protein>
    <recommendedName>
        <fullName evidence="5">GDP-mannose pyrophosphatase</fullName>
    </recommendedName>
    <alternativeName>
        <fullName evidence="9">GDP-mannose hydrolase</fullName>
    </alternativeName>
    <alternativeName>
        <fullName evidence="10">GDPMK</fullName>
    </alternativeName>
</protein>
<comment type="subunit">
    <text evidence="4">Homodimer.</text>
</comment>
<dbReference type="InterPro" id="IPR015797">
    <property type="entry name" value="NUDIX_hydrolase-like_dom_sf"/>
</dbReference>
<dbReference type="CDD" id="cd24157">
    <property type="entry name" value="NUDIX_GDPMK"/>
    <property type="match status" value="1"/>
</dbReference>
<evidence type="ECO:0000256" key="12">
    <source>
        <dbReference type="PIRSR" id="PIRSR604385-3"/>
    </source>
</evidence>
<evidence type="ECO:0000256" key="10">
    <source>
        <dbReference type="ARBA" id="ARBA00032272"/>
    </source>
</evidence>
<evidence type="ECO:0000256" key="8">
    <source>
        <dbReference type="ARBA" id="ARBA00022842"/>
    </source>
</evidence>
<dbReference type="InterPro" id="IPR004385">
    <property type="entry name" value="NDP_pyrophosphatase"/>
</dbReference>
<dbReference type="PROSITE" id="PS51462">
    <property type="entry name" value="NUDIX"/>
    <property type="match status" value="1"/>
</dbReference>
<evidence type="ECO:0000259" key="13">
    <source>
        <dbReference type="PROSITE" id="PS51462"/>
    </source>
</evidence>
<dbReference type="InterPro" id="IPR000086">
    <property type="entry name" value="NUDIX_hydrolase_dom"/>
</dbReference>
<comment type="cofactor">
    <cofactor evidence="2 11">
        <name>Mg(2+)</name>
        <dbReference type="ChEBI" id="CHEBI:18420"/>
    </cofactor>
</comment>
<feature type="binding site" evidence="11">
    <location>
        <position position="104"/>
    </location>
    <ligand>
        <name>Mg(2+)</name>
        <dbReference type="ChEBI" id="CHEBI:18420"/>
        <label>2</label>
    </ligand>
</feature>
<dbReference type="FunFam" id="3.90.79.10:FF:000010">
    <property type="entry name" value="GDP-mannose pyrophosphatase NudK"/>
    <property type="match status" value="1"/>
</dbReference>
<evidence type="ECO:0000256" key="6">
    <source>
        <dbReference type="ARBA" id="ARBA00022723"/>
    </source>
</evidence>
<reference evidence="14 15" key="1">
    <citation type="submission" date="2019-03" db="EMBL/GenBank/DDBJ databases">
        <title>Genomic Encyclopedia of Type Strains, Phase IV (KMG-IV): sequencing the most valuable type-strain genomes for metagenomic binning, comparative biology and taxonomic classification.</title>
        <authorList>
            <person name="Goeker M."/>
        </authorList>
    </citation>
    <scope>NUCLEOTIDE SEQUENCE [LARGE SCALE GENOMIC DNA]</scope>
    <source>
        <strain evidence="14 15">DSM 19580</strain>
    </source>
</reference>
<dbReference type="GO" id="GO:0005829">
    <property type="term" value="C:cytosol"/>
    <property type="evidence" value="ECO:0007669"/>
    <property type="project" value="TreeGrafter"/>
</dbReference>
<name>A0A4R3YH92_9GAMM</name>
<gene>
    <name evidence="14" type="ORF">EDC52_11472</name>
</gene>
<dbReference type="GO" id="GO:0046872">
    <property type="term" value="F:metal ion binding"/>
    <property type="evidence" value="ECO:0007669"/>
    <property type="project" value="UniProtKB-KW"/>
</dbReference>
<dbReference type="NCBIfam" id="NF011585">
    <property type="entry name" value="PRK15009.1"/>
    <property type="match status" value="1"/>
</dbReference>
<dbReference type="OrthoDB" id="5292471at2"/>
<dbReference type="GO" id="GO:0006753">
    <property type="term" value="P:nucleoside phosphate metabolic process"/>
    <property type="evidence" value="ECO:0007669"/>
    <property type="project" value="TreeGrafter"/>
</dbReference>
<dbReference type="GO" id="GO:0016818">
    <property type="term" value="F:hydrolase activity, acting on acid anhydrides, in phosphorus-containing anhydrides"/>
    <property type="evidence" value="ECO:0007669"/>
    <property type="project" value="InterPro"/>
</dbReference>
<evidence type="ECO:0000256" key="1">
    <source>
        <dbReference type="ARBA" id="ARBA00000847"/>
    </source>
</evidence>
<evidence type="ECO:0000256" key="5">
    <source>
        <dbReference type="ARBA" id="ARBA00016377"/>
    </source>
</evidence>
<feature type="binding site" evidence="11">
    <location>
        <position position="85"/>
    </location>
    <ligand>
        <name>Mg(2+)</name>
        <dbReference type="ChEBI" id="CHEBI:18420"/>
        <label>1</label>
    </ligand>
</feature>
<keyword evidence="15" id="KW-1185">Reference proteome</keyword>
<feature type="domain" description="Nudix hydrolase" evidence="13">
    <location>
        <begin position="43"/>
        <end position="180"/>
    </location>
</feature>
<comment type="caution">
    <text evidence="14">The sequence shown here is derived from an EMBL/GenBank/DDBJ whole genome shotgun (WGS) entry which is preliminary data.</text>
</comment>
<dbReference type="Pfam" id="PF00293">
    <property type="entry name" value="NUDIX"/>
    <property type="match status" value="1"/>
</dbReference>
<dbReference type="AlphaFoldDB" id="A0A4R3YH92"/>
<dbReference type="Gene3D" id="3.90.79.10">
    <property type="entry name" value="Nucleoside Triphosphate Pyrophosphohydrolase"/>
    <property type="match status" value="1"/>
</dbReference>